<feature type="region of interest" description="Disordered" evidence="6">
    <location>
        <begin position="1"/>
        <end position="20"/>
    </location>
</feature>
<dbReference type="PANTHER" id="PTHR17920">
    <property type="entry name" value="TRANSMEMBRANE AND COILED-COIL DOMAIN-CONTAINING PROTEIN 4 TMCO4"/>
    <property type="match status" value="1"/>
</dbReference>
<name>A0A803YE97_MELGA</name>
<feature type="region of interest" description="Disordered" evidence="6">
    <location>
        <begin position="516"/>
        <end position="630"/>
    </location>
</feature>
<feature type="compositionally biased region" description="Polar residues" evidence="6">
    <location>
        <begin position="558"/>
        <end position="582"/>
    </location>
</feature>
<dbReference type="InterPro" id="IPR007941">
    <property type="entry name" value="DUF726"/>
</dbReference>
<dbReference type="Pfam" id="PF05277">
    <property type="entry name" value="DUF726"/>
    <property type="match status" value="1"/>
</dbReference>
<organism evidence="8 9">
    <name type="scientific">Meleagris gallopavo</name>
    <name type="common">Wild turkey</name>
    <dbReference type="NCBI Taxonomy" id="9103"/>
    <lineage>
        <taxon>Eukaryota</taxon>
        <taxon>Metazoa</taxon>
        <taxon>Chordata</taxon>
        <taxon>Craniata</taxon>
        <taxon>Vertebrata</taxon>
        <taxon>Euteleostomi</taxon>
        <taxon>Archelosauria</taxon>
        <taxon>Archosauria</taxon>
        <taxon>Dinosauria</taxon>
        <taxon>Saurischia</taxon>
        <taxon>Theropoda</taxon>
        <taxon>Coelurosauria</taxon>
        <taxon>Aves</taxon>
        <taxon>Neognathae</taxon>
        <taxon>Galloanserae</taxon>
        <taxon>Galliformes</taxon>
        <taxon>Phasianidae</taxon>
        <taxon>Meleagridinae</taxon>
        <taxon>Meleagris</taxon>
    </lineage>
</organism>
<keyword evidence="3 7" id="KW-0812">Transmembrane</keyword>
<evidence type="ECO:0000256" key="4">
    <source>
        <dbReference type="ARBA" id="ARBA00022989"/>
    </source>
</evidence>
<dbReference type="GO" id="GO:0016020">
    <property type="term" value="C:membrane"/>
    <property type="evidence" value="ECO:0007669"/>
    <property type="project" value="UniProtKB-SubCell"/>
</dbReference>
<keyword evidence="9" id="KW-1185">Reference proteome</keyword>
<accession>A0A803YE97</accession>
<evidence type="ECO:0000256" key="3">
    <source>
        <dbReference type="ARBA" id="ARBA00022692"/>
    </source>
</evidence>
<keyword evidence="4 7" id="KW-1133">Transmembrane helix</keyword>
<dbReference type="SUPFAM" id="SSF53474">
    <property type="entry name" value="alpha/beta-Hydrolases"/>
    <property type="match status" value="1"/>
</dbReference>
<dbReference type="PANTHER" id="PTHR17920:SF3">
    <property type="entry name" value="TRANSMEMBRANE AND COILED-COIL DOMAIN-CONTAINING PROTEIN 4"/>
    <property type="match status" value="1"/>
</dbReference>
<evidence type="ECO:0000256" key="5">
    <source>
        <dbReference type="ARBA" id="ARBA00023136"/>
    </source>
</evidence>
<evidence type="ECO:0000313" key="9">
    <source>
        <dbReference type="Proteomes" id="UP000001645"/>
    </source>
</evidence>
<evidence type="ECO:0000256" key="6">
    <source>
        <dbReference type="SAM" id="MobiDB-lite"/>
    </source>
</evidence>
<reference evidence="8 9" key="1">
    <citation type="journal article" date="2010" name="PLoS Biol.">
        <title>Multi-platform next-generation sequencing of the domestic turkey (Meleagris gallopavo): genome assembly and analysis.</title>
        <authorList>
            <person name="Dalloul R.A."/>
            <person name="Long J.A."/>
            <person name="Zimin A.V."/>
            <person name="Aslam L."/>
            <person name="Beal K."/>
            <person name="Blomberg L.A."/>
            <person name="Bouffard P."/>
            <person name="Burt D.W."/>
            <person name="Crasta O."/>
            <person name="Crooijmans R.P."/>
            <person name="Cooper K."/>
            <person name="Coulombe R.A."/>
            <person name="De S."/>
            <person name="Delany M.E."/>
            <person name="Dodgson J.B."/>
            <person name="Dong J.J."/>
            <person name="Evans C."/>
            <person name="Frederickson K.M."/>
            <person name="Flicek P."/>
            <person name="Florea L."/>
            <person name="Folkerts O."/>
            <person name="Groenen M.A."/>
            <person name="Harkins T.T."/>
            <person name="Herrero J."/>
            <person name="Hoffmann S."/>
            <person name="Megens H.J."/>
            <person name="Jiang A."/>
            <person name="de Jong P."/>
            <person name="Kaiser P."/>
            <person name="Kim H."/>
            <person name="Kim K.W."/>
            <person name="Kim S."/>
            <person name="Langenberger D."/>
            <person name="Lee M.K."/>
            <person name="Lee T."/>
            <person name="Mane S."/>
            <person name="Marcais G."/>
            <person name="Marz M."/>
            <person name="McElroy A.P."/>
            <person name="Modise T."/>
            <person name="Nefedov M."/>
            <person name="Notredame C."/>
            <person name="Paton I.R."/>
            <person name="Payne W.S."/>
            <person name="Pertea G."/>
            <person name="Prickett D."/>
            <person name="Puiu D."/>
            <person name="Qioa D."/>
            <person name="Raineri E."/>
            <person name="Ruffier M."/>
            <person name="Salzberg S.L."/>
            <person name="Schatz M.C."/>
            <person name="Scheuring C."/>
            <person name="Schmidt C.J."/>
            <person name="Schroeder S."/>
            <person name="Searle S.M."/>
            <person name="Smith E.J."/>
            <person name="Smith J."/>
            <person name="Sonstegard T.S."/>
            <person name="Stadler P.F."/>
            <person name="Tafer H."/>
            <person name="Tu Z.J."/>
            <person name="Van Tassell C.P."/>
            <person name="Vilella A.J."/>
            <person name="Williams K.P."/>
            <person name="Yorke J.A."/>
            <person name="Zhang L."/>
            <person name="Zhang H.B."/>
            <person name="Zhang X."/>
            <person name="Zhang Y."/>
            <person name="Reed K.M."/>
        </authorList>
    </citation>
    <scope>NUCLEOTIDE SEQUENCE [LARGE SCALE GENOMIC DNA]</scope>
</reference>
<proteinExistence type="inferred from homology"/>
<evidence type="ECO:0000313" key="8">
    <source>
        <dbReference type="Ensembl" id="ENSMGAP00000030094.1"/>
    </source>
</evidence>
<dbReference type="Proteomes" id="UP000001645">
    <property type="component" value="Chromosome 23"/>
</dbReference>
<protein>
    <submittedName>
        <fullName evidence="8">Transmembrane and coiled-coil domains 4</fullName>
    </submittedName>
</protein>
<comment type="similarity">
    <text evidence="2">Belongs to the TMCO4 family.</text>
</comment>
<evidence type="ECO:0000256" key="1">
    <source>
        <dbReference type="ARBA" id="ARBA00004141"/>
    </source>
</evidence>
<dbReference type="OrthoDB" id="277931at2759"/>
<sequence>MATEERWKSSGSKQHSGAEQAEEKESCVLLSQQLGEPGKFTYAALCGVSLAWLFPEKEQSSFRTEFIEGLVKWLDLPDAVLPAMTAFASGLGGEGTETFAQLLLKDPAVKDNPVVITQVSSYVPLASGWFYKKRSVILACLSSSVCTVGEVNQNPDMYFLLTAEVSRKKKERRRKLKRYLLIGLATVGGGTVIGLTGGLAAPLVAAGAATIIGSAGAAALGSTAGIAVMASLFGAAGAGLTGYKMKKRVGAIEEFEFLPLTEGRQLHITIAITGWLCAGKYGSFTAPWSSMLHSSEQYCLAWESKYLMELGSALDTLVNGFVNMMAQEALKFTVLSGIVTALTWPTSLLTVANVIDNPWGVCLHRSAEVGKHLAHILLSRQQGKRPVTLIGFSLGARVIYFCLQEMAQEKDSQGIIEDVVLLGAPVEGEAKYWKAITRVVSGRIINGYCRGDWLLGFVYRTSSVQLNVAGLQPVKLDDRRMVNMDLSSVVSGHLDYMKQMDTILKAVGIKTKECQQEEKGSTRLFSPLAKKSQRAAGSETQGEENTVQEEDGADSDCQAPTTSTSMSSALTQPVSAGTSSDGNLHPGDDSLANHYQDSPGSLLAESSPPCPTCPSSASSAKQAAGDNRLN</sequence>
<dbReference type="Bgee" id="ENSMGAG00000005480">
    <property type="expression patterns" value="Expressed in thymus and 16 other cell types or tissues"/>
</dbReference>
<evidence type="ECO:0000256" key="2">
    <source>
        <dbReference type="ARBA" id="ARBA00009824"/>
    </source>
</evidence>
<keyword evidence="5 7" id="KW-0472">Membrane</keyword>
<dbReference type="AlphaFoldDB" id="A0A803YE97"/>
<reference evidence="8" key="3">
    <citation type="submission" date="2025-09" db="UniProtKB">
        <authorList>
            <consortium name="Ensembl"/>
        </authorList>
    </citation>
    <scope>IDENTIFICATION</scope>
</reference>
<reference evidence="8" key="2">
    <citation type="submission" date="2025-08" db="UniProtKB">
        <authorList>
            <consortium name="Ensembl"/>
        </authorList>
    </citation>
    <scope>IDENTIFICATION</scope>
</reference>
<dbReference type="Ensembl" id="ENSMGAT00000035182.1">
    <property type="protein sequence ID" value="ENSMGAP00000030094.1"/>
    <property type="gene ID" value="ENSMGAG00000005480.2"/>
</dbReference>
<feature type="transmembrane region" description="Helical" evidence="7">
    <location>
        <begin position="179"/>
        <end position="205"/>
    </location>
</feature>
<feature type="transmembrane region" description="Helical" evidence="7">
    <location>
        <begin position="211"/>
        <end position="238"/>
    </location>
</feature>
<gene>
    <name evidence="8" type="primary">TMCO4</name>
</gene>
<evidence type="ECO:0000256" key="7">
    <source>
        <dbReference type="SAM" id="Phobius"/>
    </source>
</evidence>
<dbReference type="GeneTree" id="ENSGT00390000001400"/>
<comment type="subcellular location">
    <subcellularLocation>
        <location evidence="1">Membrane</location>
        <topology evidence="1">Multi-pass membrane protein</topology>
    </subcellularLocation>
</comment>
<dbReference type="InterPro" id="IPR029058">
    <property type="entry name" value="AB_hydrolase_fold"/>
</dbReference>